<dbReference type="EMBL" id="ML976679">
    <property type="protein sequence ID" value="KAF1973723.1"/>
    <property type="molecule type" value="Genomic_DNA"/>
</dbReference>
<keyword evidence="3" id="KW-1185">Reference proteome</keyword>
<organism evidence="2 3">
    <name type="scientific">Bimuria novae-zelandiae CBS 107.79</name>
    <dbReference type="NCBI Taxonomy" id="1447943"/>
    <lineage>
        <taxon>Eukaryota</taxon>
        <taxon>Fungi</taxon>
        <taxon>Dikarya</taxon>
        <taxon>Ascomycota</taxon>
        <taxon>Pezizomycotina</taxon>
        <taxon>Dothideomycetes</taxon>
        <taxon>Pleosporomycetidae</taxon>
        <taxon>Pleosporales</taxon>
        <taxon>Massarineae</taxon>
        <taxon>Didymosphaeriaceae</taxon>
        <taxon>Bimuria</taxon>
    </lineage>
</organism>
<proteinExistence type="predicted"/>
<dbReference type="Proteomes" id="UP000800036">
    <property type="component" value="Unassembled WGS sequence"/>
</dbReference>
<feature type="chain" id="PRO_5025599164" description="Cyanovirin-N domain-containing protein" evidence="1">
    <location>
        <begin position="22"/>
        <end position="192"/>
    </location>
</feature>
<reference evidence="2" key="1">
    <citation type="journal article" date="2020" name="Stud. Mycol.">
        <title>101 Dothideomycetes genomes: a test case for predicting lifestyles and emergence of pathogens.</title>
        <authorList>
            <person name="Haridas S."/>
            <person name="Albert R."/>
            <person name="Binder M."/>
            <person name="Bloem J."/>
            <person name="Labutti K."/>
            <person name="Salamov A."/>
            <person name="Andreopoulos B."/>
            <person name="Baker S."/>
            <person name="Barry K."/>
            <person name="Bills G."/>
            <person name="Bluhm B."/>
            <person name="Cannon C."/>
            <person name="Castanera R."/>
            <person name="Culley D."/>
            <person name="Daum C."/>
            <person name="Ezra D."/>
            <person name="Gonzalez J."/>
            <person name="Henrissat B."/>
            <person name="Kuo A."/>
            <person name="Liang C."/>
            <person name="Lipzen A."/>
            <person name="Lutzoni F."/>
            <person name="Magnuson J."/>
            <person name="Mondo S."/>
            <person name="Nolan M."/>
            <person name="Ohm R."/>
            <person name="Pangilinan J."/>
            <person name="Park H.-J."/>
            <person name="Ramirez L."/>
            <person name="Alfaro M."/>
            <person name="Sun H."/>
            <person name="Tritt A."/>
            <person name="Yoshinaga Y."/>
            <person name="Zwiers L.-H."/>
            <person name="Turgeon B."/>
            <person name="Goodwin S."/>
            <person name="Spatafora J."/>
            <person name="Crous P."/>
            <person name="Grigoriev I."/>
        </authorList>
    </citation>
    <scope>NUCLEOTIDE SEQUENCE</scope>
    <source>
        <strain evidence="2">CBS 107.79</strain>
    </source>
</reference>
<sequence>MQFKAVFIQTILATLFSSAAADCQLGNEIISTEKFSEHEDSELLCLSQGEGQWTFAMELSEILLNENNDCLNTLLSTSHNPFAGFRGNADFAIYDNTCALKGAYYPGQNDNDCGTPYFIMENFLAQVLTITNVRLDTAKGYFSFAYGDGLYSINNNHCDCVEKPDGLEARAFCKCASPIDGHFVEKRGVVLL</sequence>
<evidence type="ECO:0000313" key="3">
    <source>
        <dbReference type="Proteomes" id="UP000800036"/>
    </source>
</evidence>
<evidence type="ECO:0000313" key="2">
    <source>
        <dbReference type="EMBL" id="KAF1973723.1"/>
    </source>
</evidence>
<name>A0A6A5V8J9_9PLEO</name>
<dbReference type="AlphaFoldDB" id="A0A6A5V8J9"/>
<evidence type="ECO:0000256" key="1">
    <source>
        <dbReference type="SAM" id="SignalP"/>
    </source>
</evidence>
<evidence type="ECO:0008006" key="4">
    <source>
        <dbReference type="Google" id="ProtNLM"/>
    </source>
</evidence>
<protein>
    <recommendedName>
        <fullName evidence="4">Cyanovirin-N domain-containing protein</fullName>
    </recommendedName>
</protein>
<dbReference type="OrthoDB" id="2218962at2759"/>
<feature type="signal peptide" evidence="1">
    <location>
        <begin position="1"/>
        <end position="21"/>
    </location>
</feature>
<keyword evidence="1" id="KW-0732">Signal</keyword>
<accession>A0A6A5V8J9</accession>
<gene>
    <name evidence="2" type="ORF">BU23DRAFT_532935</name>
</gene>